<protein>
    <recommendedName>
        <fullName evidence="10">Kinesin-like protein</fullName>
    </recommendedName>
</protein>
<keyword evidence="7" id="KW-0206">Cytoskeleton</keyword>
<evidence type="ECO:0000256" key="11">
    <source>
        <dbReference type="SAM" id="Coils"/>
    </source>
</evidence>
<sequence length="640" mass="73241">MGQTGTGKTYTMEGERSIDDCSWEEDPSAGIIPRTMHQLLEKLNSQTDCEFSVRVSFLEIYNEELFDLLSMSMDNQKMRLFEDATRKGSVVIQGLEELVVHDKDDVYNILERGRAKRQTAATLMNAQSSRSHSVFSVTIHIKENSVSGEELLKIGKLNLVDLAGSENVGRSGAVDKRLREAGTINQSLLTLGRVITSLVERAPHIPYRESKLTRLLQDSLGGRTKTSIIATISPALCNLEETLSTLDYAHRAKNILNRPEVNQKLTKRTLIKEYTEEIEKLKKDLMAAREKNGIYIAEENYQAMQQEIKSQQEQNAEREAKISALQEEIRKISELFTDTQQELDERCMELDEKETELRKTNFTLQETKHSLRTTVVERDQNQYLVDEHRKNENNLHTQASTLLCTVEDSISDVDGLHLKLDRKHHVESHNVNARDSFGEDCKQVIKTVKQNLNQFQGENFVFFDAMKKTLGSLVSKKSEESLKLQDQMQSFKNSMVAQMQEISSREQEKDDFCDKWHSDVSSMVQGNKDNVCSVLSTLKNQEFLPKMRALENSVHSMAAFQEQFVVFFTDKMSQFSSMVKIFVEGQESMLESLDEMIERHSQEQAQAFGEIARKTDSLLSNQKNLMKVFIPLQLKLYLSI</sequence>
<dbReference type="GO" id="GO:0007018">
    <property type="term" value="P:microtubule-based movement"/>
    <property type="evidence" value="ECO:0007669"/>
    <property type="project" value="InterPro"/>
</dbReference>
<dbReference type="GO" id="GO:0005876">
    <property type="term" value="C:spindle microtubule"/>
    <property type="evidence" value="ECO:0007669"/>
    <property type="project" value="TreeGrafter"/>
</dbReference>
<evidence type="ECO:0000256" key="3">
    <source>
        <dbReference type="ARBA" id="ARBA00022701"/>
    </source>
</evidence>
<feature type="coiled-coil region" evidence="11">
    <location>
        <begin position="264"/>
        <end position="342"/>
    </location>
</feature>
<dbReference type="GO" id="GO:0008017">
    <property type="term" value="F:microtubule binding"/>
    <property type="evidence" value="ECO:0007669"/>
    <property type="project" value="InterPro"/>
</dbReference>
<feature type="domain" description="Kinesin motor" evidence="12">
    <location>
        <begin position="1"/>
        <end position="255"/>
    </location>
</feature>
<proteinExistence type="inferred from homology"/>
<dbReference type="GO" id="GO:0008574">
    <property type="term" value="F:plus-end-directed microtubule motor activity"/>
    <property type="evidence" value="ECO:0007669"/>
    <property type="project" value="TreeGrafter"/>
</dbReference>
<dbReference type="SMART" id="SM00129">
    <property type="entry name" value="KISc"/>
    <property type="match status" value="1"/>
</dbReference>
<keyword evidence="14" id="KW-1185">Reference proteome</keyword>
<keyword evidence="4 9" id="KW-0547">Nucleotide-binding</keyword>
<reference evidence="13" key="1">
    <citation type="submission" date="2023-01" db="EMBL/GenBank/DDBJ databases">
        <title>Genome assembly of the deep-sea coral Lophelia pertusa.</title>
        <authorList>
            <person name="Herrera S."/>
            <person name="Cordes E."/>
        </authorList>
    </citation>
    <scope>NUCLEOTIDE SEQUENCE</scope>
    <source>
        <strain evidence="13">USNM1676648</strain>
        <tissue evidence="13">Polyp</tissue>
    </source>
</reference>
<dbReference type="GO" id="GO:0005524">
    <property type="term" value="F:ATP binding"/>
    <property type="evidence" value="ECO:0007669"/>
    <property type="project" value="UniProtKB-UniRule"/>
</dbReference>
<evidence type="ECO:0000256" key="2">
    <source>
        <dbReference type="ARBA" id="ARBA00022490"/>
    </source>
</evidence>
<dbReference type="GO" id="GO:0072686">
    <property type="term" value="C:mitotic spindle"/>
    <property type="evidence" value="ECO:0007669"/>
    <property type="project" value="TreeGrafter"/>
</dbReference>
<evidence type="ECO:0000256" key="5">
    <source>
        <dbReference type="ARBA" id="ARBA00022840"/>
    </source>
</evidence>
<keyword evidence="6 9" id="KW-0505">Motor protein</keyword>
<comment type="subcellular location">
    <subcellularLocation>
        <location evidence="1">Cytoplasm</location>
        <location evidence="1">Cytoskeleton</location>
    </subcellularLocation>
</comment>
<comment type="similarity">
    <text evidence="8">Belongs to the TRAFAC class myosin-kinesin ATPase superfamily. Kinesin family. KIN-5/BimC subfamily.</text>
</comment>
<keyword evidence="5 9" id="KW-0067">ATP-binding</keyword>
<dbReference type="Proteomes" id="UP001163046">
    <property type="component" value="Unassembled WGS sequence"/>
</dbReference>
<dbReference type="PANTHER" id="PTHR47970:SF12">
    <property type="entry name" value="KINESIN FAMILY MEMBER 11"/>
    <property type="match status" value="1"/>
</dbReference>
<dbReference type="InterPro" id="IPR047149">
    <property type="entry name" value="KIF11-like"/>
</dbReference>
<evidence type="ECO:0000256" key="9">
    <source>
        <dbReference type="PROSITE-ProRule" id="PRU00283"/>
    </source>
</evidence>
<dbReference type="Pfam" id="PF00225">
    <property type="entry name" value="Kinesin"/>
    <property type="match status" value="1"/>
</dbReference>
<dbReference type="PROSITE" id="PS00411">
    <property type="entry name" value="KINESIN_MOTOR_1"/>
    <property type="match status" value="1"/>
</dbReference>
<dbReference type="PANTHER" id="PTHR47970">
    <property type="entry name" value="KINESIN-LIKE PROTEIN KIF11"/>
    <property type="match status" value="1"/>
</dbReference>
<dbReference type="PROSITE" id="PS50067">
    <property type="entry name" value="KINESIN_MOTOR_2"/>
    <property type="match status" value="1"/>
</dbReference>
<dbReference type="EMBL" id="MU826826">
    <property type="protein sequence ID" value="KAJ7375174.1"/>
    <property type="molecule type" value="Genomic_DNA"/>
</dbReference>
<keyword evidence="3 10" id="KW-0493">Microtubule</keyword>
<dbReference type="GO" id="GO:0051231">
    <property type="term" value="P:spindle elongation"/>
    <property type="evidence" value="ECO:0007669"/>
    <property type="project" value="TreeGrafter"/>
</dbReference>
<dbReference type="InterPro" id="IPR019821">
    <property type="entry name" value="Kinesin_motor_CS"/>
</dbReference>
<evidence type="ECO:0000256" key="1">
    <source>
        <dbReference type="ARBA" id="ARBA00004245"/>
    </source>
</evidence>
<evidence type="ECO:0000313" key="14">
    <source>
        <dbReference type="Proteomes" id="UP001163046"/>
    </source>
</evidence>
<gene>
    <name evidence="13" type="primary">KIF11_2</name>
    <name evidence="13" type="ORF">OS493_001913</name>
</gene>
<evidence type="ECO:0000256" key="4">
    <source>
        <dbReference type="ARBA" id="ARBA00022741"/>
    </source>
</evidence>
<dbReference type="AlphaFoldDB" id="A0A9W9Z810"/>
<evidence type="ECO:0000259" key="12">
    <source>
        <dbReference type="PROSITE" id="PS50067"/>
    </source>
</evidence>
<evidence type="ECO:0000256" key="6">
    <source>
        <dbReference type="ARBA" id="ARBA00023175"/>
    </source>
</evidence>
<evidence type="ECO:0000313" key="13">
    <source>
        <dbReference type="EMBL" id="KAJ7375174.1"/>
    </source>
</evidence>
<dbReference type="InterPro" id="IPR001752">
    <property type="entry name" value="Kinesin_motor_dom"/>
</dbReference>
<dbReference type="InterPro" id="IPR027417">
    <property type="entry name" value="P-loop_NTPase"/>
</dbReference>
<dbReference type="GO" id="GO:0005634">
    <property type="term" value="C:nucleus"/>
    <property type="evidence" value="ECO:0007669"/>
    <property type="project" value="TreeGrafter"/>
</dbReference>
<dbReference type="PRINTS" id="PR00380">
    <property type="entry name" value="KINESINHEAVY"/>
</dbReference>
<name>A0A9W9Z810_9CNID</name>
<evidence type="ECO:0000256" key="10">
    <source>
        <dbReference type="RuleBase" id="RU000394"/>
    </source>
</evidence>
<dbReference type="SUPFAM" id="SSF52540">
    <property type="entry name" value="P-loop containing nucleoside triphosphate hydrolases"/>
    <property type="match status" value="1"/>
</dbReference>
<dbReference type="FunFam" id="3.40.850.10:FF:000019">
    <property type="entry name" value="Kinesin-like protein KIN-5D"/>
    <property type="match status" value="1"/>
</dbReference>
<evidence type="ECO:0000256" key="8">
    <source>
        <dbReference type="ARBA" id="ARBA00034704"/>
    </source>
</evidence>
<dbReference type="GO" id="GO:0090307">
    <property type="term" value="P:mitotic spindle assembly"/>
    <property type="evidence" value="ECO:0007669"/>
    <property type="project" value="TreeGrafter"/>
</dbReference>
<dbReference type="Gene3D" id="3.40.850.10">
    <property type="entry name" value="Kinesin motor domain"/>
    <property type="match status" value="1"/>
</dbReference>
<comment type="caution">
    <text evidence="13">The sequence shown here is derived from an EMBL/GenBank/DDBJ whole genome shotgun (WGS) entry which is preliminary data.</text>
</comment>
<keyword evidence="2" id="KW-0963">Cytoplasm</keyword>
<dbReference type="OrthoDB" id="3176171at2759"/>
<accession>A0A9W9Z810</accession>
<keyword evidence="11" id="KW-0175">Coiled coil</keyword>
<organism evidence="13 14">
    <name type="scientific">Desmophyllum pertusum</name>
    <dbReference type="NCBI Taxonomy" id="174260"/>
    <lineage>
        <taxon>Eukaryota</taxon>
        <taxon>Metazoa</taxon>
        <taxon>Cnidaria</taxon>
        <taxon>Anthozoa</taxon>
        <taxon>Hexacorallia</taxon>
        <taxon>Scleractinia</taxon>
        <taxon>Caryophylliina</taxon>
        <taxon>Caryophylliidae</taxon>
        <taxon>Desmophyllum</taxon>
    </lineage>
</organism>
<feature type="binding site" evidence="9">
    <location>
        <begin position="2"/>
        <end position="9"/>
    </location>
    <ligand>
        <name>ATP</name>
        <dbReference type="ChEBI" id="CHEBI:30616"/>
    </ligand>
</feature>
<evidence type="ECO:0000256" key="7">
    <source>
        <dbReference type="ARBA" id="ARBA00023212"/>
    </source>
</evidence>
<dbReference type="InterPro" id="IPR036961">
    <property type="entry name" value="Kinesin_motor_dom_sf"/>
</dbReference>